<dbReference type="HOGENOM" id="CLU_746306_0_0_1"/>
<dbReference type="CDD" id="cd00303">
    <property type="entry name" value="retropepsin_like"/>
    <property type="match status" value="1"/>
</dbReference>
<comment type="caution">
    <text evidence="2">The sequence shown here is derived from an EMBL/GenBank/DDBJ whole genome shotgun (WGS) entry which is preliminary data.</text>
</comment>
<feature type="region of interest" description="Disordered" evidence="1">
    <location>
        <begin position="312"/>
        <end position="371"/>
    </location>
</feature>
<evidence type="ECO:0000313" key="3">
    <source>
        <dbReference type="Proteomes" id="UP000019487"/>
    </source>
</evidence>
<proteinExistence type="predicted"/>
<organism evidence="2 3">
    <name type="scientific">Sclerotinia borealis (strain F-4128)</name>
    <dbReference type="NCBI Taxonomy" id="1432307"/>
    <lineage>
        <taxon>Eukaryota</taxon>
        <taxon>Fungi</taxon>
        <taxon>Dikarya</taxon>
        <taxon>Ascomycota</taxon>
        <taxon>Pezizomycotina</taxon>
        <taxon>Leotiomycetes</taxon>
        <taxon>Helotiales</taxon>
        <taxon>Sclerotiniaceae</taxon>
        <taxon>Sclerotinia</taxon>
    </lineage>
</organism>
<evidence type="ECO:0000313" key="2">
    <source>
        <dbReference type="EMBL" id="ESZ92432.1"/>
    </source>
</evidence>
<feature type="compositionally biased region" description="Polar residues" evidence="1">
    <location>
        <begin position="101"/>
        <end position="115"/>
    </location>
</feature>
<keyword evidence="3" id="KW-1185">Reference proteome</keyword>
<gene>
    <name evidence="2" type="ORF">SBOR_7191</name>
</gene>
<dbReference type="OrthoDB" id="3544869at2759"/>
<protein>
    <submittedName>
        <fullName evidence="2">Uncharacterized protein</fullName>
    </submittedName>
</protein>
<feature type="compositionally biased region" description="Low complexity" evidence="1">
    <location>
        <begin position="90"/>
        <end position="100"/>
    </location>
</feature>
<feature type="compositionally biased region" description="Basic and acidic residues" evidence="1">
    <location>
        <begin position="9"/>
        <end position="28"/>
    </location>
</feature>
<evidence type="ECO:0000256" key="1">
    <source>
        <dbReference type="SAM" id="MobiDB-lite"/>
    </source>
</evidence>
<reference evidence="2 3" key="1">
    <citation type="journal article" date="2014" name="Genome Announc.">
        <title>Draft genome sequence of Sclerotinia borealis, a psychrophilic plant pathogenic fungus.</title>
        <authorList>
            <person name="Mardanov A.V."/>
            <person name="Beletsky A.V."/>
            <person name="Kadnikov V.V."/>
            <person name="Ignatov A.N."/>
            <person name="Ravin N.V."/>
        </authorList>
    </citation>
    <scope>NUCLEOTIDE SEQUENCE [LARGE SCALE GENOMIC DNA]</scope>
    <source>
        <strain evidence="3">F-4157</strain>
    </source>
</reference>
<name>W9C6P8_SCLBF</name>
<dbReference type="EMBL" id="AYSA01000387">
    <property type="protein sequence ID" value="ESZ92432.1"/>
    <property type="molecule type" value="Genomic_DNA"/>
</dbReference>
<feature type="compositionally biased region" description="Basic and acidic residues" evidence="1">
    <location>
        <begin position="322"/>
        <end position="341"/>
    </location>
</feature>
<feature type="compositionally biased region" description="Polar residues" evidence="1">
    <location>
        <begin position="122"/>
        <end position="171"/>
    </location>
</feature>
<dbReference type="Proteomes" id="UP000019487">
    <property type="component" value="Unassembled WGS sequence"/>
</dbReference>
<dbReference type="AlphaFoldDB" id="W9C6P8"/>
<sequence>MPRQNLSPEQRRKFEKLASDKDRGDDLVFHFFNVPRDQDHKHFEEGDEEEEEDYSSEEQPKAHSPATNSRRHQSSNVQGHPNTNPPPNGYPQNGQINNPPSGNNRRQQTSLTWFQNPADPTRGSNMTQSLTNDDSEMSFSTPNFTPRSSMSTGDQWQTANSAPPTFSNSRHNQYAPVQDVFNEYPSITPNPKYVRISMHSPKNDCWNGLCARNDPGTDENWINSRIVERQKFRVERGKLITTMNFNGQIFTSGSTVTATWVVEGRLISHQTEFRVIDNGPFDVLFGRNLLSLPEINHFRDDRVDDTPILLEQSDISPQEQEAINRNRAAADARARENEQRRRPIRPSSGTHRHSEKTNKPSAQKAQKSKGY</sequence>
<feature type="region of interest" description="Disordered" evidence="1">
    <location>
        <begin position="1"/>
        <end position="171"/>
    </location>
</feature>
<accession>W9C6P8</accession>
<feature type="compositionally biased region" description="Acidic residues" evidence="1">
    <location>
        <begin position="45"/>
        <end position="56"/>
    </location>
</feature>